<keyword evidence="3" id="KW-1185">Reference proteome</keyword>
<dbReference type="Gene3D" id="2.20.20.150">
    <property type="match status" value="1"/>
</dbReference>
<feature type="compositionally biased region" description="Basic and acidic residues" evidence="1">
    <location>
        <begin position="1"/>
        <end position="10"/>
    </location>
</feature>
<dbReference type="Proteomes" id="UP000747542">
    <property type="component" value="Unassembled WGS sequence"/>
</dbReference>
<organism evidence="2 3">
    <name type="scientific">Homarus americanus</name>
    <name type="common">American lobster</name>
    <dbReference type="NCBI Taxonomy" id="6706"/>
    <lineage>
        <taxon>Eukaryota</taxon>
        <taxon>Metazoa</taxon>
        <taxon>Ecdysozoa</taxon>
        <taxon>Arthropoda</taxon>
        <taxon>Crustacea</taxon>
        <taxon>Multicrustacea</taxon>
        <taxon>Malacostraca</taxon>
        <taxon>Eumalacostraca</taxon>
        <taxon>Eucarida</taxon>
        <taxon>Decapoda</taxon>
        <taxon>Pleocyemata</taxon>
        <taxon>Astacidea</taxon>
        <taxon>Nephropoidea</taxon>
        <taxon>Nephropidae</taxon>
        <taxon>Homarus</taxon>
    </lineage>
</organism>
<accession>A0A8J5JXP8</accession>
<gene>
    <name evidence="2" type="primary">aos-L</name>
    <name evidence="2" type="ORF">Hamer_G014482</name>
</gene>
<dbReference type="EMBL" id="JAHLQT010026055">
    <property type="protein sequence ID" value="KAG7164013.1"/>
    <property type="molecule type" value="Genomic_DNA"/>
</dbReference>
<name>A0A8J5JXP8_HOMAM</name>
<evidence type="ECO:0000256" key="1">
    <source>
        <dbReference type="SAM" id="MobiDB-lite"/>
    </source>
</evidence>
<comment type="caution">
    <text evidence="2">The sequence shown here is derived from an EMBL/GenBank/DDBJ whole genome shotgun (WGS) entry which is preliminary data.</text>
</comment>
<sequence length="312" mass="35329">MICRSQRVEGEPQTSAPGTATGAASFCRFWVDATQFAAAAPLSDDTELPRGRLPARPRQRVWDRVGKEDVECAESRLSYLPPSLSPLSYRSPPTAPLLLLLLTHQDGGLGKSEVKFKPQKTEKELPVCSPWSVCNKVDTYDSPRVERQCRCPGGRTCSATLNPSDGHTITDKTRQFKLCEPIKKLPKCRYFRDVTWTFITYPDNVTQQITHCVCPKNSVAYIIKRQAYQTDQGIGFQYSFACSPQSRLRCQRKEPCRLFTVKKRPQFEEVNTNTLCQCPHGHRCPRHHMDPGVIPGKTYTEDSIRTYSGYCM</sequence>
<dbReference type="AlphaFoldDB" id="A0A8J5JXP8"/>
<dbReference type="Gene3D" id="2.20.20.160">
    <property type="match status" value="2"/>
</dbReference>
<dbReference type="InterPro" id="IPR021633">
    <property type="entry name" value="Argos"/>
</dbReference>
<evidence type="ECO:0000313" key="3">
    <source>
        <dbReference type="Proteomes" id="UP000747542"/>
    </source>
</evidence>
<reference evidence="2" key="1">
    <citation type="journal article" date="2021" name="Sci. Adv.">
        <title>The American lobster genome reveals insights on longevity, neural, and immune adaptations.</title>
        <authorList>
            <person name="Polinski J.M."/>
            <person name="Zimin A.V."/>
            <person name="Clark K.F."/>
            <person name="Kohn A.B."/>
            <person name="Sadowski N."/>
            <person name="Timp W."/>
            <person name="Ptitsyn A."/>
            <person name="Khanna P."/>
            <person name="Romanova D.Y."/>
            <person name="Williams P."/>
            <person name="Greenwood S.J."/>
            <person name="Moroz L.L."/>
            <person name="Walt D.R."/>
            <person name="Bodnar A.G."/>
        </authorList>
    </citation>
    <scope>NUCLEOTIDE SEQUENCE</scope>
    <source>
        <strain evidence="2">GMGI-L3</strain>
    </source>
</reference>
<evidence type="ECO:0000313" key="2">
    <source>
        <dbReference type="EMBL" id="KAG7164013.1"/>
    </source>
</evidence>
<dbReference type="Pfam" id="PF11581">
    <property type="entry name" value="Argos"/>
    <property type="match status" value="1"/>
</dbReference>
<feature type="region of interest" description="Disordered" evidence="1">
    <location>
        <begin position="1"/>
        <end position="20"/>
    </location>
</feature>
<proteinExistence type="predicted"/>
<protein>
    <submittedName>
        <fullName evidence="2">Giant-lens-like</fullName>
    </submittedName>
</protein>